<feature type="non-terminal residue" evidence="1">
    <location>
        <position position="153"/>
    </location>
</feature>
<dbReference type="SUPFAM" id="SSF53613">
    <property type="entry name" value="Ribokinase-like"/>
    <property type="match status" value="1"/>
</dbReference>
<reference evidence="1" key="1">
    <citation type="submission" date="2018-05" db="EMBL/GenBank/DDBJ databases">
        <authorList>
            <person name="Lanie J.A."/>
            <person name="Ng W.-L."/>
            <person name="Kazmierczak K.M."/>
            <person name="Andrzejewski T.M."/>
            <person name="Davidsen T.M."/>
            <person name="Wayne K.J."/>
            <person name="Tettelin H."/>
            <person name="Glass J.I."/>
            <person name="Rusch D."/>
            <person name="Podicherti R."/>
            <person name="Tsui H.-C.T."/>
            <person name="Winkler M.E."/>
        </authorList>
    </citation>
    <scope>NUCLEOTIDE SEQUENCE</scope>
</reference>
<evidence type="ECO:0008006" key="2">
    <source>
        <dbReference type="Google" id="ProtNLM"/>
    </source>
</evidence>
<dbReference type="EMBL" id="UINC01069115">
    <property type="protein sequence ID" value="SVC02243.1"/>
    <property type="molecule type" value="Genomic_DNA"/>
</dbReference>
<proteinExistence type="predicted"/>
<dbReference type="AlphaFoldDB" id="A0A382ITQ4"/>
<dbReference type="Gene3D" id="3.40.1190.20">
    <property type="match status" value="1"/>
</dbReference>
<organism evidence="1">
    <name type="scientific">marine metagenome</name>
    <dbReference type="NCBI Taxonomy" id="408172"/>
    <lineage>
        <taxon>unclassified sequences</taxon>
        <taxon>metagenomes</taxon>
        <taxon>ecological metagenomes</taxon>
    </lineage>
</organism>
<protein>
    <recommendedName>
        <fullName evidence="2">Carbohydrate kinase PfkB domain-containing protein</fullName>
    </recommendedName>
</protein>
<evidence type="ECO:0000313" key="1">
    <source>
        <dbReference type="EMBL" id="SVC02243.1"/>
    </source>
</evidence>
<feature type="non-terminal residue" evidence="1">
    <location>
        <position position="1"/>
    </location>
</feature>
<gene>
    <name evidence="1" type="ORF">METZ01_LOCUS255097</name>
</gene>
<sequence>VYEDGTTSMGVLGGGGLYAALGSRIWSEDVCMVARVGRDFNVTSISEKGLRTEYIELTSLPTPRAWQLLDSNDERTQIPRVSAEDWYSQLVVEQHDIPDISNLTGLHILGRGSEAEYDIMSLYSKKGTTISYEPVVDHNTDTKRIAAIIRCLR</sequence>
<name>A0A382ITQ4_9ZZZZ</name>
<dbReference type="InterPro" id="IPR029056">
    <property type="entry name" value="Ribokinase-like"/>
</dbReference>
<accession>A0A382ITQ4</accession>